<dbReference type="InterPro" id="IPR006685">
    <property type="entry name" value="MscS_channel_2nd"/>
</dbReference>
<dbReference type="Gene3D" id="3.30.70.100">
    <property type="match status" value="1"/>
</dbReference>
<reference evidence="12 13" key="1">
    <citation type="submission" date="2023-05" db="EMBL/GenBank/DDBJ databases">
        <title>Sedimentitalea sp. nov. JM2-8.</title>
        <authorList>
            <person name="Huang J."/>
        </authorList>
    </citation>
    <scope>NUCLEOTIDE SEQUENCE [LARGE SCALE GENOMIC DNA]</scope>
    <source>
        <strain evidence="12 13">JM2-8</strain>
    </source>
</reference>
<feature type="transmembrane region" description="Helical" evidence="7">
    <location>
        <begin position="549"/>
        <end position="572"/>
    </location>
</feature>
<comment type="subcellular location">
    <subcellularLocation>
        <location evidence="1">Cell membrane</location>
        <topology evidence="1">Multi-pass membrane protein</topology>
    </subcellularLocation>
</comment>
<feature type="transmembrane region" description="Helical" evidence="7">
    <location>
        <begin position="347"/>
        <end position="364"/>
    </location>
</feature>
<dbReference type="PANTHER" id="PTHR30347">
    <property type="entry name" value="POTASSIUM CHANNEL RELATED"/>
    <property type="match status" value="1"/>
</dbReference>
<keyword evidence="5 7" id="KW-1133">Transmembrane helix</keyword>
<dbReference type="PANTHER" id="PTHR30347:SF1">
    <property type="entry name" value="MECHANOSENSITIVE CHANNEL MSCK"/>
    <property type="match status" value="1"/>
</dbReference>
<name>A0ABT7FGN1_9RHOB</name>
<dbReference type="InterPro" id="IPR023408">
    <property type="entry name" value="MscS_beta-dom_sf"/>
</dbReference>
<sequence>MSLLLRILIAGSLAIWAGLALAQVSPEDRNIQAEWIKTADEAEKVVESAEAPTPELETLRTEIAGYRERFLAGRDQNADRIKTLQSQLDALGPVPESGTEPEDIAALRQSLTDQLDALRVPRVVSEEAFNRANGLISEIDRILRERRASQLLTRGPSPLNVTHWPEAIGDINRAIGTLAGERRAAWQSEEKRAALTSTLPALIGMSLIGILLIVKGPKWSQRLGDYLRGFGGKGSGIWSFVVSLARIVLPFIGILLLCVTMMLSGLAGERGQLLLAEIPKWSLIYLTFKWLADQIVFNESVSQLQFQKPYHRTETRLLIVLLAVMLILHGAIQFYEQVENLSEASRAFVAFWPVLASALILLQLQRIAMNRRLADEGTGDAAVQTFGVSKMVVGLRRGVTLVAMASPILAVLGFMNAAEAIIYPAIETLFLISAFIILQRFLCDFYGWLTGSGEDARESLFAVVAGFVLTVVAIPILTVFWGARITDLVELWEKFIAGFTIGGVTISPVNFITFAAIFAIGYSVTKLIQGGLRTNLLPKTAIDPGGQNAIVSGVGYVGVFLSALVAITGAGIDMSSLAIVAGALSVGIGFGLQTIVSNFVSGIILLVERPISKGDWIEVGGLMGYVRDISVRSTRIETFDRTDVIVPNSDLISGTVTNYTRGNTIGRVIAPVGVAYGTDTKRVEKLLLEIANAHPMVLANPSPNVVFQGFGADSLDFEIRAILRDVNWVLSVKSDMNHEIARRFAEEGIEIPFAQRDVWLRNPEVLQARPSEDTA</sequence>
<evidence type="ECO:0000256" key="3">
    <source>
        <dbReference type="ARBA" id="ARBA00022475"/>
    </source>
</evidence>
<dbReference type="Pfam" id="PF12607">
    <property type="entry name" value="DUF3772"/>
    <property type="match status" value="1"/>
</dbReference>
<dbReference type="InterPro" id="IPR022249">
    <property type="entry name" value="DUF3772"/>
</dbReference>
<feature type="transmembrane region" description="Helical" evidence="7">
    <location>
        <begin position="398"/>
        <end position="415"/>
    </location>
</feature>
<accession>A0ABT7FGN1</accession>
<comment type="similarity">
    <text evidence="2">Belongs to the MscS (TC 1.A.23) family.</text>
</comment>
<evidence type="ECO:0000256" key="7">
    <source>
        <dbReference type="SAM" id="Phobius"/>
    </source>
</evidence>
<keyword evidence="6 7" id="KW-0472">Membrane</keyword>
<evidence type="ECO:0000259" key="11">
    <source>
        <dbReference type="Pfam" id="PF21082"/>
    </source>
</evidence>
<evidence type="ECO:0000256" key="2">
    <source>
        <dbReference type="ARBA" id="ARBA00008017"/>
    </source>
</evidence>
<dbReference type="Gene3D" id="2.30.30.60">
    <property type="match status" value="1"/>
</dbReference>
<feature type="transmembrane region" description="Helical" evidence="7">
    <location>
        <begin position="235"/>
        <end position="266"/>
    </location>
</feature>
<feature type="chain" id="PRO_5045133365" evidence="8">
    <location>
        <begin position="23"/>
        <end position="775"/>
    </location>
</feature>
<feature type="domain" description="Mechanosensitive ion channel MscS" evidence="9">
    <location>
        <begin position="594"/>
        <end position="661"/>
    </location>
</feature>
<evidence type="ECO:0000313" key="13">
    <source>
        <dbReference type="Proteomes" id="UP001227126"/>
    </source>
</evidence>
<dbReference type="SUPFAM" id="SSF82861">
    <property type="entry name" value="Mechanosensitive channel protein MscS (YggB), transmembrane region"/>
    <property type="match status" value="1"/>
</dbReference>
<dbReference type="Pfam" id="PF21082">
    <property type="entry name" value="MS_channel_3rd"/>
    <property type="match status" value="1"/>
</dbReference>
<feature type="transmembrane region" description="Helical" evidence="7">
    <location>
        <begin position="459"/>
        <end position="483"/>
    </location>
</feature>
<feature type="transmembrane region" description="Helical" evidence="7">
    <location>
        <begin position="421"/>
        <end position="438"/>
    </location>
</feature>
<dbReference type="SUPFAM" id="SSF50182">
    <property type="entry name" value="Sm-like ribonucleoproteins"/>
    <property type="match status" value="1"/>
</dbReference>
<feature type="transmembrane region" description="Helical" evidence="7">
    <location>
        <begin position="578"/>
        <end position="607"/>
    </location>
</feature>
<dbReference type="Proteomes" id="UP001227126">
    <property type="component" value="Unassembled WGS sequence"/>
</dbReference>
<dbReference type="InterPro" id="IPR049278">
    <property type="entry name" value="MS_channel_C"/>
</dbReference>
<feature type="domain" description="Mechanosensitive ion channel MscS C-terminal" evidence="11">
    <location>
        <begin position="671"/>
        <end position="751"/>
    </location>
</feature>
<dbReference type="InterPro" id="IPR011066">
    <property type="entry name" value="MscS_channel_C_sf"/>
</dbReference>
<evidence type="ECO:0000259" key="9">
    <source>
        <dbReference type="Pfam" id="PF00924"/>
    </source>
</evidence>
<feature type="transmembrane region" description="Helical" evidence="7">
    <location>
        <begin position="495"/>
        <end position="528"/>
    </location>
</feature>
<keyword evidence="3" id="KW-1003">Cell membrane</keyword>
<feature type="transmembrane region" description="Helical" evidence="7">
    <location>
        <begin position="317"/>
        <end position="335"/>
    </location>
</feature>
<protein>
    <submittedName>
        <fullName evidence="12">DUF3772 domain-containing protein</fullName>
    </submittedName>
</protein>
<evidence type="ECO:0000256" key="6">
    <source>
        <dbReference type="ARBA" id="ARBA00023136"/>
    </source>
</evidence>
<evidence type="ECO:0000259" key="10">
    <source>
        <dbReference type="Pfam" id="PF12607"/>
    </source>
</evidence>
<evidence type="ECO:0000256" key="8">
    <source>
        <dbReference type="SAM" id="SignalP"/>
    </source>
</evidence>
<feature type="domain" description="DUF3772" evidence="10">
    <location>
        <begin position="126"/>
        <end position="181"/>
    </location>
</feature>
<evidence type="ECO:0000256" key="1">
    <source>
        <dbReference type="ARBA" id="ARBA00004651"/>
    </source>
</evidence>
<dbReference type="EMBL" id="JASNJE010000016">
    <property type="protein sequence ID" value="MDK3074205.1"/>
    <property type="molecule type" value="Genomic_DNA"/>
</dbReference>
<dbReference type="RefSeq" id="WP_284486137.1">
    <property type="nucleotide sequence ID" value="NZ_JASNJE010000016.1"/>
</dbReference>
<keyword evidence="13" id="KW-1185">Reference proteome</keyword>
<keyword evidence="4 7" id="KW-0812">Transmembrane</keyword>
<dbReference type="SUPFAM" id="SSF82689">
    <property type="entry name" value="Mechanosensitive channel protein MscS (YggB), C-terminal domain"/>
    <property type="match status" value="1"/>
</dbReference>
<dbReference type="InterPro" id="IPR052702">
    <property type="entry name" value="MscS-like_channel"/>
</dbReference>
<dbReference type="Pfam" id="PF00924">
    <property type="entry name" value="MS_channel_2nd"/>
    <property type="match status" value="1"/>
</dbReference>
<evidence type="ECO:0000256" key="4">
    <source>
        <dbReference type="ARBA" id="ARBA00022692"/>
    </source>
</evidence>
<keyword evidence="8" id="KW-0732">Signal</keyword>
<gene>
    <name evidence="12" type="ORF">QO034_13885</name>
</gene>
<dbReference type="InterPro" id="IPR011014">
    <property type="entry name" value="MscS_channel_TM-2"/>
</dbReference>
<dbReference type="InterPro" id="IPR010920">
    <property type="entry name" value="LSM_dom_sf"/>
</dbReference>
<evidence type="ECO:0000313" key="12">
    <source>
        <dbReference type="EMBL" id="MDK3074205.1"/>
    </source>
</evidence>
<evidence type="ECO:0000256" key="5">
    <source>
        <dbReference type="ARBA" id="ARBA00022989"/>
    </source>
</evidence>
<comment type="caution">
    <text evidence="12">The sequence shown here is derived from an EMBL/GenBank/DDBJ whole genome shotgun (WGS) entry which is preliminary data.</text>
</comment>
<feature type="transmembrane region" description="Helical" evidence="7">
    <location>
        <begin position="193"/>
        <end position="214"/>
    </location>
</feature>
<dbReference type="Gene3D" id="1.10.287.1260">
    <property type="match status" value="1"/>
</dbReference>
<feature type="signal peptide" evidence="8">
    <location>
        <begin position="1"/>
        <end position="22"/>
    </location>
</feature>
<proteinExistence type="inferred from homology"/>
<organism evidence="12 13">
    <name type="scientific">Sedimentitalea xiamensis</name>
    <dbReference type="NCBI Taxonomy" id="3050037"/>
    <lineage>
        <taxon>Bacteria</taxon>
        <taxon>Pseudomonadati</taxon>
        <taxon>Pseudomonadota</taxon>
        <taxon>Alphaproteobacteria</taxon>
        <taxon>Rhodobacterales</taxon>
        <taxon>Paracoccaceae</taxon>
        <taxon>Sedimentitalea</taxon>
    </lineage>
</organism>